<comment type="caution">
    <text evidence="12">The sequence shown here is derived from an EMBL/GenBank/DDBJ whole genome shotgun (WGS) entry which is preliminary data.</text>
</comment>
<feature type="compositionally biased region" description="Basic residues" evidence="10">
    <location>
        <begin position="671"/>
        <end position="683"/>
    </location>
</feature>
<evidence type="ECO:0000256" key="7">
    <source>
        <dbReference type="ARBA" id="ARBA00023135"/>
    </source>
</evidence>
<keyword evidence="5 9" id="KW-0963">Cytoplasm</keyword>
<dbReference type="Gene3D" id="1.25.40.10">
    <property type="entry name" value="Tetratricopeptide repeat domain"/>
    <property type="match status" value="2"/>
</dbReference>
<evidence type="ECO:0000256" key="8">
    <source>
        <dbReference type="ARBA" id="ARBA00023274"/>
    </source>
</evidence>
<dbReference type="EMBL" id="JAAPAO010000362">
    <property type="protein sequence ID" value="KAF4661927.1"/>
    <property type="molecule type" value="Genomic_DNA"/>
</dbReference>
<dbReference type="AlphaFoldDB" id="A0A7J6LRR7"/>
<dbReference type="GO" id="GO:0005783">
    <property type="term" value="C:endoplasmic reticulum"/>
    <property type="evidence" value="ECO:0007669"/>
    <property type="project" value="UniProtKB-SubCell"/>
</dbReference>
<keyword evidence="8 9" id="KW-0687">Ribonucleoprotein</keyword>
<protein>
    <recommendedName>
        <fullName evidence="4 9">Signal recognition particle subunit SRP72</fullName>
    </recommendedName>
</protein>
<organism evidence="12 13">
    <name type="scientific">Perkinsus chesapeaki</name>
    <name type="common">Clam parasite</name>
    <name type="synonym">Perkinsus andrewsi</name>
    <dbReference type="NCBI Taxonomy" id="330153"/>
    <lineage>
        <taxon>Eukaryota</taxon>
        <taxon>Sar</taxon>
        <taxon>Alveolata</taxon>
        <taxon>Perkinsozoa</taxon>
        <taxon>Perkinsea</taxon>
        <taxon>Perkinsida</taxon>
        <taxon>Perkinsidae</taxon>
        <taxon>Perkinsus</taxon>
    </lineage>
</organism>
<evidence type="ECO:0000256" key="6">
    <source>
        <dbReference type="ARBA" id="ARBA00022824"/>
    </source>
</evidence>
<evidence type="ECO:0000256" key="2">
    <source>
        <dbReference type="ARBA" id="ARBA00004496"/>
    </source>
</evidence>
<dbReference type="InterPro" id="IPR013699">
    <property type="entry name" value="Signal_recog_part_SRP72_RNA-bd"/>
</dbReference>
<name>A0A7J6LRR7_PERCH</name>
<feature type="region of interest" description="Disordered" evidence="10">
    <location>
        <begin position="580"/>
        <end position="683"/>
    </location>
</feature>
<feature type="compositionally biased region" description="Polar residues" evidence="10">
    <location>
        <begin position="655"/>
        <end position="664"/>
    </location>
</feature>
<gene>
    <name evidence="12" type="primary">SRP72</name>
    <name evidence="12" type="ORF">FOL47_006499</name>
</gene>
<dbReference type="GO" id="GO:0008312">
    <property type="term" value="F:7S RNA binding"/>
    <property type="evidence" value="ECO:0007669"/>
    <property type="project" value="InterPro"/>
</dbReference>
<evidence type="ECO:0000313" key="12">
    <source>
        <dbReference type="EMBL" id="KAF4661927.1"/>
    </source>
</evidence>
<feature type="compositionally biased region" description="Basic residues" evidence="10">
    <location>
        <begin position="588"/>
        <end position="598"/>
    </location>
</feature>
<feature type="compositionally biased region" description="Basic and acidic residues" evidence="10">
    <location>
        <begin position="611"/>
        <end position="628"/>
    </location>
</feature>
<reference evidence="12 13" key="1">
    <citation type="submission" date="2020-04" db="EMBL/GenBank/DDBJ databases">
        <title>Perkinsus chesapeaki whole genome sequence.</title>
        <authorList>
            <person name="Bogema D.R."/>
        </authorList>
    </citation>
    <scope>NUCLEOTIDE SEQUENCE [LARGE SCALE GENOMIC DNA]</scope>
    <source>
        <strain evidence="12">ATCC PRA-425</strain>
    </source>
</reference>
<dbReference type="SUPFAM" id="SSF48452">
    <property type="entry name" value="TPR-like"/>
    <property type="match status" value="1"/>
</dbReference>
<dbReference type="PANTHER" id="PTHR14094:SF9">
    <property type="entry name" value="SIGNAL RECOGNITION PARTICLE SUBUNIT SRP72"/>
    <property type="match status" value="1"/>
</dbReference>
<dbReference type="OrthoDB" id="5421607at2759"/>
<dbReference type="InterPro" id="IPR026270">
    <property type="entry name" value="SRP72"/>
</dbReference>
<evidence type="ECO:0000313" key="13">
    <source>
        <dbReference type="Proteomes" id="UP000591131"/>
    </source>
</evidence>
<keyword evidence="7 9" id="KW-0733">Signal recognition particle</keyword>
<dbReference type="PIRSF" id="PIRSF038922">
    <property type="entry name" value="SRP72"/>
    <property type="match status" value="1"/>
</dbReference>
<evidence type="ECO:0000256" key="5">
    <source>
        <dbReference type="ARBA" id="ARBA00022490"/>
    </source>
</evidence>
<evidence type="ECO:0000256" key="3">
    <source>
        <dbReference type="ARBA" id="ARBA00007676"/>
    </source>
</evidence>
<comment type="subcellular location">
    <subcellularLocation>
        <location evidence="2 9">Cytoplasm</location>
    </subcellularLocation>
    <subcellularLocation>
        <location evidence="1">Endoplasmic reticulum</location>
    </subcellularLocation>
</comment>
<dbReference type="Proteomes" id="UP000591131">
    <property type="component" value="Unassembled WGS sequence"/>
</dbReference>
<dbReference type="InterPro" id="IPR011990">
    <property type="entry name" value="TPR-like_helical_dom_sf"/>
</dbReference>
<comment type="function">
    <text evidence="9">Component of the signal recognition particle (SRP) complex, a ribonucleoprotein complex that mediates the cotranslational targeting of secretory and membrane proteins to the endoplasmic reticulum (ER).</text>
</comment>
<keyword evidence="6" id="KW-0256">Endoplasmic reticulum</keyword>
<evidence type="ECO:0000256" key="1">
    <source>
        <dbReference type="ARBA" id="ARBA00004240"/>
    </source>
</evidence>
<evidence type="ECO:0000256" key="10">
    <source>
        <dbReference type="SAM" id="MobiDB-lite"/>
    </source>
</evidence>
<comment type="similarity">
    <text evidence="3 9">Belongs to the SRP72 family.</text>
</comment>
<evidence type="ECO:0000256" key="4">
    <source>
        <dbReference type="ARBA" id="ARBA00018350"/>
    </source>
</evidence>
<evidence type="ECO:0000256" key="9">
    <source>
        <dbReference type="PIRNR" id="PIRNR038922"/>
    </source>
</evidence>
<keyword evidence="13" id="KW-1185">Reference proteome</keyword>
<dbReference type="GO" id="GO:0005786">
    <property type="term" value="C:signal recognition particle, endoplasmic reticulum targeting"/>
    <property type="evidence" value="ECO:0007669"/>
    <property type="project" value="UniProtKB-UniRule"/>
</dbReference>
<accession>A0A7J6LRR7</accession>
<sequence>MSGSTANVAEQFYQIDRSFKDEAYHEAAKTARQIINKQPDNVQAIMCYLYSQIQLSQWKTCFNFIDTKVKDALEKCTTEERATLSYYKAYCLYRLNREKECLDEIKANGDGSEKWQVLEAQCRYRLHQYSQTSELYSQLLKDAKANGGDSEASLLLTVNLLASYVSADTNPKELDDLLERLADPEDAYELAYNLACAYLSKKDYAKAEQMLTLASSLCKGELGTDDDDTDPELNWMNAQLGYLRQLQGRNGDATEIYEKIMRPVVGGSKNDVTVMATACNNLVTLKPKGSSLFDALKRIRLASKAESLESKLTATQLETLGLNKSIALSNRSKVAEARSVLTQLEQQLGDAFKRSGAAAVGKAVTQYSSGGDGKKEAVNTLKSWLATNSASGDATFVRLSLAGLLAESSATRSEAATILADLGPEVSMGRPEAVRQRFTAHTGSTEEDRDALKKEVNEVLNFWQKRSSGDAAAVLRYVADVATRNKLYDEAAKAWELYNSKVGDSSSTEAVQGLVSALSRVTAPAPESLETATMMVERLVQRSPEAETIEDAIDDVDPEELEEMDVSAGSWKVVASAPTAEGEEIEVKKHHRKRKPRYPKGFDPENPSAFRKPDPERWLPKNERSDYRRKMKKKQMQLMRGPQGVVPAEGENVKTGPSTAQLEASTERQTQHQKRRKNQRKRK</sequence>
<dbReference type="Pfam" id="PF08492">
    <property type="entry name" value="SRP72"/>
    <property type="match status" value="1"/>
</dbReference>
<evidence type="ECO:0000259" key="11">
    <source>
        <dbReference type="Pfam" id="PF08492"/>
    </source>
</evidence>
<feature type="domain" description="Signal recognition particle SRP72 subunit RNA-binding" evidence="11">
    <location>
        <begin position="573"/>
        <end position="628"/>
    </location>
</feature>
<dbReference type="PANTHER" id="PTHR14094">
    <property type="entry name" value="SIGNAL RECOGNITION PARTICLE 72"/>
    <property type="match status" value="1"/>
</dbReference>
<dbReference type="GO" id="GO:0006614">
    <property type="term" value="P:SRP-dependent cotranslational protein targeting to membrane"/>
    <property type="evidence" value="ECO:0007669"/>
    <property type="project" value="UniProtKB-UniRule"/>
</dbReference>
<dbReference type="GO" id="GO:0043022">
    <property type="term" value="F:ribosome binding"/>
    <property type="evidence" value="ECO:0007669"/>
    <property type="project" value="TreeGrafter"/>
</dbReference>
<proteinExistence type="inferred from homology"/>